<evidence type="ECO:0000313" key="2">
    <source>
        <dbReference type="EMBL" id="KAF5879343.1"/>
    </source>
</evidence>
<feature type="compositionally biased region" description="Basic and acidic residues" evidence="1">
    <location>
        <begin position="216"/>
        <end position="228"/>
    </location>
</feature>
<proteinExistence type="predicted"/>
<dbReference type="RefSeq" id="XP_037198287.1">
    <property type="nucleotide sequence ID" value="XM_037336921.1"/>
</dbReference>
<protein>
    <submittedName>
        <fullName evidence="2">Uncharacterized protein</fullName>
    </submittedName>
</protein>
<accession>A0A8H6B543</accession>
<feature type="compositionally biased region" description="Polar residues" evidence="1">
    <location>
        <begin position="272"/>
        <end position="295"/>
    </location>
</feature>
<dbReference type="GeneID" id="59260613"/>
<feature type="compositionally biased region" description="Basic and acidic residues" evidence="1">
    <location>
        <begin position="1"/>
        <end position="15"/>
    </location>
</feature>
<feature type="region of interest" description="Disordered" evidence="1">
    <location>
        <begin position="175"/>
        <end position="194"/>
    </location>
</feature>
<dbReference type="AlphaFoldDB" id="A0A8H6B543"/>
<feature type="region of interest" description="Disordered" evidence="1">
    <location>
        <begin position="1"/>
        <end position="34"/>
    </location>
</feature>
<comment type="caution">
    <text evidence="2">The sequence shown here is derived from an EMBL/GenBank/DDBJ whole genome shotgun (WGS) entry which is preliminary data.</text>
</comment>
<evidence type="ECO:0000313" key="3">
    <source>
        <dbReference type="Proteomes" id="UP000531561"/>
    </source>
</evidence>
<dbReference type="EMBL" id="JABFCT010000001">
    <property type="protein sequence ID" value="KAF5879343.1"/>
    <property type="molecule type" value="Genomic_DNA"/>
</dbReference>
<gene>
    <name evidence="2" type="ORF">Bfra_006551</name>
</gene>
<feature type="region of interest" description="Disordered" evidence="1">
    <location>
        <begin position="53"/>
        <end position="80"/>
    </location>
</feature>
<dbReference type="OrthoDB" id="5425061at2759"/>
<keyword evidence="3" id="KW-1185">Reference proteome</keyword>
<sequence length="295" mass="33197">MFDLPDAKRVRRSDLYTRSSSPSPEPSSPIDPDVSARFHNQLASLYGPISSQSCATENALNPEPINDAPHSPPLEDDEDQAEEFDFRLFSNVKEGKIVLKEEAIDKGIFVVQERDKSYYFTGPIEGQRKEEYAIAAISGEDVLEGREKRCWGLEVPWRVRVVKIGVSGQKKLGSNGLLGARNSSNGEKKRKLGKKMRILMRERRRAIEAQEQAMTMEKESKEEADKERRARKNREKKVKRKAKEKALKAAAGEIIRPSPELTEQMNEEERANSLSVAAGSTFTMGEEQNPSICDS</sequence>
<reference evidence="2 3" key="1">
    <citation type="journal article" date="2020" name="Phytopathology">
        <title>A high-quality genome resource of Botrytis fragariae, a new and rapidly spreading fungal pathogen causing strawberry gray mold in the U.S.A.</title>
        <authorList>
            <person name="Wu Y."/>
            <person name="Saski C.A."/>
            <person name="Schnabel G."/>
            <person name="Xiao S."/>
            <person name="Hu M."/>
        </authorList>
    </citation>
    <scope>NUCLEOTIDE SEQUENCE [LARGE SCALE GENOMIC DNA]</scope>
    <source>
        <strain evidence="2 3">BVB16</strain>
    </source>
</reference>
<dbReference type="Pfam" id="PF09428">
    <property type="entry name" value="DUF2011"/>
    <property type="match status" value="1"/>
</dbReference>
<feature type="region of interest" description="Disordered" evidence="1">
    <location>
        <begin position="209"/>
        <end position="295"/>
    </location>
</feature>
<dbReference type="Proteomes" id="UP000531561">
    <property type="component" value="Unassembled WGS sequence"/>
</dbReference>
<evidence type="ECO:0000256" key="1">
    <source>
        <dbReference type="SAM" id="MobiDB-lite"/>
    </source>
</evidence>
<name>A0A8H6B543_9HELO</name>
<organism evidence="2 3">
    <name type="scientific">Botrytis fragariae</name>
    <dbReference type="NCBI Taxonomy" id="1964551"/>
    <lineage>
        <taxon>Eukaryota</taxon>
        <taxon>Fungi</taxon>
        <taxon>Dikarya</taxon>
        <taxon>Ascomycota</taxon>
        <taxon>Pezizomycotina</taxon>
        <taxon>Leotiomycetes</taxon>
        <taxon>Helotiales</taxon>
        <taxon>Sclerotiniaceae</taxon>
        <taxon>Botrytis</taxon>
    </lineage>
</organism>
<dbReference type="InterPro" id="IPR018555">
    <property type="entry name" value="C630.06c-like"/>
</dbReference>
<feature type="compositionally biased region" description="Basic residues" evidence="1">
    <location>
        <begin position="229"/>
        <end position="243"/>
    </location>
</feature>